<dbReference type="EMBL" id="CADCVO010000210">
    <property type="protein sequence ID" value="CAA9483937.1"/>
    <property type="molecule type" value="Genomic_DNA"/>
</dbReference>
<organism evidence="1">
    <name type="scientific">uncultured Solirubrobacteraceae bacterium</name>
    <dbReference type="NCBI Taxonomy" id="1162706"/>
    <lineage>
        <taxon>Bacteria</taxon>
        <taxon>Bacillati</taxon>
        <taxon>Actinomycetota</taxon>
        <taxon>Thermoleophilia</taxon>
        <taxon>Solirubrobacterales</taxon>
        <taxon>Solirubrobacteraceae</taxon>
        <taxon>environmental samples</taxon>
    </lineage>
</organism>
<reference evidence="1" key="1">
    <citation type="submission" date="2020-02" db="EMBL/GenBank/DDBJ databases">
        <authorList>
            <person name="Meier V. D."/>
        </authorList>
    </citation>
    <scope>NUCLEOTIDE SEQUENCE</scope>
    <source>
        <strain evidence="1">AVDCRST_MAG13</strain>
    </source>
</reference>
<accession>A0A6J4S1I4</accession>
<name>A0A6J4S1I4_9ACTN</name>
<dbReference type="AlphaFoldDB" id="A0A6J4S1I4"/>
<gene>
    <name evidence="1" type="ORF">AVDCRST_MAG13-1335</name>
</gene>
<protein>
    <submittedName>
        <fullName evidence="1">Uncharacterized protein</fullName>
    </submittedName>
</protein>
<feature type="non-terminal residue" evidence="1">
    <location>
        <position position="53"/>
    </location>
</feature>
<evidence type="ECO:0000313" key="1">
    <source>
        <dbReference type="EMBL" id="CAA9483937.1"/>
    </source>
</evidence>
<sequence length="53" mass="5903">MAPLFRFVQLELPWELGPPDGRYVIRGHAGTPRHVLVLTTLAAPERRGALRLG</sequence>
<proteinExistence type="predicted"/>